<proteinExistence type="predicted"/>
<organism evidence="2 3">
    <name type="scientific">Novipirellula caenicola</name>
    <dbReference type="NCBI Taxonomy" id="1536901"/>
    <lineage>
        <taxon>Bacteria</taxon>
        <taxon>Pseudomonadati</taxon>
        <taxon>Planctomycetota</taxon>
        <taxon>Planctomycetia</taxon>
        <taxon>Pirellulales</taxon>
        <taxon>Pirellulaceae</taxon>
        <taxon>Novipirellula</taxon>
    </lineage>
</organism>
<evidence type="ECO:0000313" key="2">
    <source>
        <dbReference type="EMBL" id="GAA5508327.1"/>
    </source>
</evidence>
<accession>A0ABP9VWW4</accession>
<evidence type="ECO:0008006" key="4">
    <source>
        <dbReference type="Google" id="ProtNLM"/>
    </source>
</evidence>
<keyword evidence="3" id="KW-1185">Reference proteome</keyword>
<dbReference type="InterPro" id="IPR021857">
    <property type="entry name" value="DUF3467"/>
</dbReference>
<evidence type="ECO:0000313" key="3">
    <source>
        <dbReference type="Proteomes" id="UP001416858"/>
    </source>
</evidence>
<dbReference type="RefSeq" id="WP_345685123.1">
    <property type="nucleotide sequence ID" value="NZ_BAABRO010000009.1"/>
</dbReference>
<dbReference type="Proteomes" id="UP001416858">
    <property type="component" value="Unassembled WGS sequence"/>
</dbReference>
<reference evidence="2 3" key="1">
    <citation type="submission" date="2024-02" db="EMBL/GenBank/DDBJ databases">
        <title>Rhodopirellula caenicola NBRC 110016.</title>
        <authorList>
            <person name="Ichikawa N."/>
            <person name="Katano-Makiyama Y."/>
            <person name="Hidaka K."/>
        </authorList>
    </citation>
    <scope>NUCLEOTIDE SEQUENCE [LARGE SCALE GENOMIC DNA]</scope>
    <source>
        <strain evidence="2 3">NBRC 110016</strain>
    </source>
</reference>
<sequence>MADETKSPAADAPEAATSAAAPAEKAQTQQQQPVQVQVTDDNALACYANFCRVTGSPEELIIDFGLNPQPIGVPKDPIQVKQRIIVNFFTAKRLLAALQMSVARHESVFGVLETDINKRVRPGLSQQNQPAQKS</sequence>
<gene>
    <name evidence="2" type="ORF">Rcae01_03793</name>
</gene>
<comment type="caution">
    <text evidence="2">The sequence shown here is derived from an EMBL/GenBank/DDBJ whole genome shotgun (WGS) entry which is preliminary data.</text>
</comment>
<feature type="compositionally biased region" description="Low complexity" evidence="1">
    <location>
        <begin position="7"/>
        <end position="34"/>
    </location>
</feature>
<name>A0ABP9VWW4_9BACT</name>
<dbReference type="Pfam" id="PF11950">
    <property type="entry name" value="DUF3467"/>
    <property type="match status" value="1"/>
</dbReference>
<feature type="region of interest" description="Disordered" evidence="1">
    <location>
        <begin position="1"/>
        <end position="34"/>
    </location>
</feature>
<protein>
    <recommendedName>
        <fullName evidence="4">DUF3467 domain-containing protein</fullName>
    </recommendedName>
</protein>
<dbReference type="EMBL" id="BAABRO010000009">
    <property type="protein sequence ID" value="GAA5508327.1"/>
    <property type="molecule type" value="Genomic_DNA"/>
</dbReference>
<evidence type="ECO:0000256" key="1">
    <source>
        <dbReference type="SAM" id="MobiDB-lite"/>
    </source>
</evidence>